<organism evidence="1">
    <name type="scientific">Fervidicoccus fontis</name>
    <dbReference type="NCBI Taxonomy" id="683846"/>
    <lineage>
        <taxon>Archaea</taxon>
        <taxon>Thermoproteota</taxon>
        <taxon>Thermoprotei</taxon>
        <taxon>Fervidicoccales</taxon>
        <taxon>Fervidicoccaceae</taxon>
        <taxon>Fervidicoccus</taxon>
    </lineage>
</organism>
<evidence type="ECO:0000313" key="1">
    <source>
        <dbReference type="EMBL" id="HDS10036.1"/>
    </source>
</evidence>
<evidence type="ECO:0008006" key="2">
    <source>
        <dbReference type="Google" id="ProtNLM"/>
    </source>
</evidence>
<accession>A0A7C1E7L5</accession>
<dbReference type="EMBL" id="DSDY01000008">
    <property type="protein sequence ID" value="HDS10036.1"/>
    <property type="molecule type" value="Genomic_DNA"/>
</dbReference>
<dbReference type="PANTHER" id="PTHR42146">
    <property type="entry name" value="3',5'-CYCLIC-NUCLEOTIDE PHOSPHODIESTERASE"/>
    <property type="match status" value="1"/>
</dbReference>
<gene>
    <name evidence="1" type="ORF">ENO04_00200</name>
</gene>
<protein>
    <recommendedName>
        <fullName evidence="2">Phosphoesterase</fullName>
    </recommendedName>
</protein>
<name>A0A7C1E7L5_9CREN</name>
<sequence length="338" mass="37957">MILNQDYVAVIADWDADGAVSAAIITYTQLHDGFPLDGKRTIIYYPTGAREVAHFNKKYEGCAGAFVILDIPLTSELEALLNKVFNECKDSKVVYVDHHPITFEKIGSLMDKFYVIGMNMRKPTSYQLVEILEKRGLKIPQKLKLYAEAVRIIELGKRPGEDLAKIVELVASISRALKLEHKPEFWEKMVKWMSNPLPIPLSKDDLEILERVKKEVAEKDKEIEKAAVDLAITAEKVGVFKFIDARKKWKRRGVTSLATRISRNLRAPVALLANLGNSSILVIKTRNNSAMIIGNSLVEEGLAIDVGGHGMIAVVKLKNDFDLKKLKEVLIRYSKLAD</sequence>
<dbReference type="AlphaFoldDB" id="A0A7C1E7L5"/>
<dbReference type="PANTHER" id="PTHR42146:SF1">
    <property type="entry name" value="OLIGORIBONUCLEASE NRNB"/>
    <property type="match status" value="1"/>
</dbReference>
<reference evidence="1" key="1">
    <citation type="journal article" date="2020" name="mSystems">
        <title>Genome- and Community-Level Interaction Insights into Carbon Utilization and Element Cycling Functions of Hydrothermarchaeota in Hydrothermal Sediment.</title>
        <authorList>
            <person name="Zhou Z."/>
            <person name="Liu Y."/>
            <person name="Xu W."/>
            <person name="Pan J."/>
            <person name="Luo Z.H."/>
            <person name="Li M."/>
        </authorList>
    </citation>
    <scope>NUCLEOTIDE SEQUENCE [LARGE SCALE GENOMIC DNA]</scope>
    <source>
        <strain evidence="1">SpSt-123</strain>
    </source>
</reference>
<comment type="caution">
    <text evidence="1">The sequence shown here is derived from an EMBL/GenBank/DDBJ whole genome shotgun (WGS) entry which is preliminary data.</text>
</comment>
<dbReference type="SUPFAM" id="SSF64182">
    <property type="entry name" value="DHH phosphoesterases"/>
    <property type="match status" value="1"/>
</dbReference>
<dbReference type="InterPro" id="IPR038763">
    <property type="entry name" value="DHH_sf"/>
</dbReference>
<proteinExistence type="predicted"/>
<dbReference type="InterPro" id="IPR052968">
    <property type="entry name" value="Nucleotide_metab_enz"/>
</dbReference>